<dbReference type="Pfam" id="PF13476">
    <property type="entry name" value="AAA_23"/>
    <property type="match status" value="1"/>
</dbReference>
<dbReference type="GO" id="GO:0006302">
    <property type="term" value="P:double-strand break repair"/>
    <property type="evidence" value="ECO:0007669"/>
    <property type="project" value="InterPro"/>
</dbReference>
<protein>
    <recommendedName>
        <fullName evidence="3">Nuclease SbcCD subunit C</fullName>
    </recommendedName>
</protein>
<dbReference type="GO" id="GO:0016887">
    <property type="term" value="F:ATP hydrolysis activity"/>
    <property type="evidence" value="ECO:0007669"/>
    <property type="project" value="InterPro"/>
</dbReference>
<evidence type="ECO:0000259" key="5">
    <source>
        <dbReference type="Pfam" id="PF13476"/>
    </source>
</evidence>
<dbReference type="EMBL" id="FQTY01000001">
    <property type="protein sequence ID" value="SHE31668.1"/>
    <property type="molecule type" value="Genomic_DNA"/>
</dbReference>
<evidence type="ECO:0000256" key="2">
    <source>
        <dbReference type="ARBA" id="ARBA00011322"/>
    </source>
</evidence>
<dbReference type="GeneID" id="90995018"/>
<dbReference type="PANTHER" id="PTHR32114:SF2">
    <property type="entry name" value="ABC TRANSPORTER ABCH.3"/>
    <property type="match status" value="1"/>
</dbReference>
<dbReference type="Gene3D" id="3.40.50.300">
    <property type="entry name" value="P-loop containing nucleotide triphosphate hydrolases"/>
    <property type="match status" value="1"/>
</dbReference>
<name>A0A1M4SHP2_9FIRM</name>
<evidence type="ECO:0000313" key="6">
    <source>
        <dbReference type="EMBL" id="SHE31668.1"/>
    </source>
</evidence>
<dbReference type="AlphaFoldDB" id="A0A1M4SHP2"/>
<evidence type="ECO:0000256" key="3">
    <source>
        <dbReference type="ARBA" id="ARBA00013368"/>
    </source>
</evidence>
<dbReference type="RefSeq" id="WP_072972256.1">
    <property type="nucleotide sequence ID" value="NZ_FQTY01000001.1"/>
</dbReference>
<dbReference type="Proteomes" id="UP000184114">
    <property type="component" value="Unassembled WGS sequence"/>
</dbReference>
<dbReference type="STRING" id="1123404.SAMN02745784_00325"/>
<sequence>MKYIEKVILKNFQSHKNSVIEFDSQLNVIVGPSDSGKTAILRGIRWALYNEPSGDYFIREGTSECSVTLVFNDGTKIKRYRSKSKNIYFLYDADDNETKFEGFGTLVPQEIIDRIGIKKILLDSQLSNSINLSDQLEGAFLLSERASTRASSIGRLVGVNIIDDALRETLRDSRNLSNSKKNTEDSVIHLEKELLEYSYIDEVKNKIDQIEKIKNEIQEKDRTINKYKDLLHKLSSIIHEKKKLSVYIGKLEKATSVDSILGSISSNINMLNYIKKQNIIINELYLYKEKNTSIINSLKYINIAENNILKMISSYSLKSKLINYKFKLDSMHYEINNFKNISIKLKKIHILQDNINIIDNKIYELSKLNIIKEKYLFLKRSLAIGIKYVEKLQEVDNISIIYINLQKKINLLTKLKTLSNNYNCHKKEFIKTTLLTKKYKDEVETQILRYRELLLKQEVCPLCFSIIDNDKIEHIISHYN</sequence>
<evidence type="ECO:0000256" key="4">
    <source>
        <dbReference type="SAM" id="Coils"/>
    </source>
</evidence>
<comment type="subunit">
    <text evidence="2">Heterodimer of SbcC and SbcD.</text>
</comment>
<feature type="domain" description="Rad50/SbcC-type AAA" evidence="5">
    <location>
        <begin position="6"/>
        <end position="243"/>
    </location>
</feature>
<feature type="coiled-coil region" evidence="4">
    <location>
        <begin position="200"/>
        <end position="230"/>
    </location>
</feature>
<keyword evidence="7" id="KW-1185">Reference proteome</keyword>
<proteinExistence type="inferred from homology"/>
<gene>
    <name evidence="6" type="ORF">SAMN02745784_00325</name>
</gene>
<dbReference type="InterPro" id="IPR027417">
    <property type="entry name" value="P-loop_NTPase"/>
</dbReference>
<dbReference type="PANTHER" id="PTHR32114">
    <property type="entry name" value="ABC TRANSPORTER ABCH.3"/>
    <property type="match status" value="1"/>
</dbReference>
<evidence type="ECO:0000313" key="7">
    <source>
        <dbReference type="Proteomes" id="UP000184114"/>
    </source>
</evidence>
<evidence type="ECO:0000256" key="1">
    <source>
        <dbReference type="ARBA" id="ARBA00006930"/>
    </source>
</evidence>
<reference evidence="7" key="1">
    <citation type="submission" date="2016-11" db="EMBL/GenBank/DDBJ databases">
        <authorList>
            <person name="Varghese N."/>
            <person name="Submissions S."/>
        </authorList>
    </citation>
    <scope>NUCLEOTIDE SEQUENCE [LARGE SCALE GENOMIC DNA]</scope>
    <source>
        <strain evidence="7">DSM 18095</strain>
    </source>
</reference>
<comment type="similarity">
    <text evidence="1">Belongs to the SMC family. SbcC subfamily.</text>
</comment>
<accession>A0A1M4SHP2</accession>
<dbReference type="SUPFAM" id="SSF52540">
    <property type="entry name" value="P-loop containing nucleoside triphosphate hydrolases"/>
    <property type="match status" value="1"/>
</dbReference>
<keyword evidence="4" id="KW-0175">Coiled coil</keyword>
<organism evidence="6 7">
    <name type="scientific">Tissierella praeacuta DSM 18095</name>
    <dbReference type="NCBI Taxonomy" id="1123404"/>
    <lineage>
        <taxon>Bacteria</taxon>
        <taxon>Bacillati</taxon>
        <taxon>Bacillota</taxon>
        <taxon>Tissierellia</taxon>
        <taxon>Tissierellales</taxon>
        <taxon>Tissierellaceae</taxon>
        <taxon>Tissierella</taxon>
    </lineage>
</organism>
<dbReference type="InterPro" id="IPR038729">
    <property type="entry name" value="Rad50/SbcC_AAA"/>
</dbReference>